<dbReference type="Pfam" id="PF09350">
    <property type="entry name" value="DJC28_CD"/>
    <property type="match status" value="1"/>
</dbReference>
<name>A0A554SFS7_9ACTN</name>
<feature type="region of interest" description="Disordered" evidence="1">
    <location>
        <begin position="206"/>
        <end position="233"/>
    </location>
</feature>
<reference evidence="3 4" key="1">
    <citation type="submission" date="2019-07" db="EMBL/GenBank/DDBJ databases">
        <authorList>
            <person name="Zhao L.H."/>
        </authorList>
    </citation>
    <scope>NUCLEOTIDE SEQUENCE [LARGE SCALE GENOMIC DNA]</scope>
    <source>
        <strain evidence="3 4">Co35</strain>
    </source>
</reference>
<feature type="compositionally biased region" description="Acidic residues" evidence="1">
    <location>
        <begin position="60"/>
        <end position="71"/>
    </location>
</feature>
<comment type="caution">
    <text evidence="3">The sequence shown here is derived from an EMBL/GenBank/DDBJ whole genome shotgun (WGS) entry which is preliminary data.</text>
</comment>
<accession>A0A554SFS7</accession>
<dbReference type="OrthoDB" id="3395286at2"/>
<dbReference type="EMBL" id="VLNT01000003">
    <property type="protein sequence ID" value="TSD65198.1"/>
    <property type="molecule type" value="Genomic_DNA"/>
</dbReference>
<evidence type="ECO:0000313" key="4">
    <source>
        <dbReference type="Proteomes" id="UP000316988"/>
    </source>
</evidence>
<dbReference type="Proteomes" id="UP000316988">
    <property type="component" value="Unassembled WGS sequence"/>
</dbReference>
<proteinExistence type="predicted"/>
<organism evidence="3 4">
    <name type="scientific">Aeromicrobium piscarium</name>
    <dbReference type="NCBI Taxonomy" id="2590901"/>
    <lineage>
        <taxon>Bacteria</taxon>
        <taxon>Bacillati</taxon>
        <taxon>Actinomycetota</taxon>
        <taxon>Actinomycetes</taxon>
        <taxon>Propionibacteriales</taxon>
        <taxon>Nocardioidaceae</taxon>
        <taxon>Aeromicrobium</taxon>
    </lineage>
</organism>
<feature type="compositionally biased region" description="Basic residues" evidence="1">
    <location>
        <begin position="1"/>
        <end position="11"/>
    </location>
</feature>
<feature type="compositionally biased region" description="Basic residues" evidence="1">
    <location>
        <begin position="222"/>
        <end position="233"/>
    </location>
</feature>
<evidence type="ECO:0000259" key="2">
    <source>
        <dbReference type="Pfam" id="PF09350"/>
    </source>
</evidence>
<feature type="region of interest" description="Disordered" evidence="1">
    <location>
        <begin position="1"/>
        <end position="76"/>
    </location>
</feature>
<gene>
    <name evidence="3" type="ORF">FNM00_05695</name>
</gene>
<evidence type="ECO:0000256" key="1">
    <source>
        <dbReference type="SAM" id="MobiDB-lite"/>
    </source>
</evidence>
<evidence type="ECO:0000313" key="3">
    <source>
        <dbReference type="EMBL" id="TSD65198.1"/>
    </source>
</evidence>
<protein>
    <submittedName>
        <fullName evidence="3">DUF1992 domain-containing protein</fullName>
    </submittedName>
</protein>
<keyword evidence="4" id="KW-1185">Reference proteome</keyword>
<feature type="domain" description="DnaJ homologue subfamily C member 28 conserved" evidence="2">
    <location>
        <begin position="86"/>
        <end position="153"/>
    </location>
</feature>
<sequence>MPHQPPRRHPRIPTTRHPTMETQPPMATLIMTADVTWRRGGSMTRDDSRQRAMRYRIGDEDPPASETEQSEYEAGRERRLEAQPLWIDQQIRSAMARGDFDNLPYAGKPLPDRLLRNDPDWWVKQLIERERVSGVLPPALQLRKDDAALGSLLDAISSERRVREEIESFNARVIEARRQLLGGPPVVTPLRDVEAEVTAWRERAEHRRVAAQRHDDTPTSRSPRRRWLRRRSA</sequence>
<feature type="compositionally biased region" description="Basic and acidic residues" evidence="1">
    <location>
        <begin position="206"/>
        <end position="218"/>
    </location>
</feature>
<dbReference type="InterPro" id="IPR018961">
    <property type="entry name" value="DnaJ_homolog_subfam-C_membr-28"/>
</dbReference>
<dbReference type="AlphaFoldDB" id="A0A554SFS7"/>